<feature type="domain" description="FlgD/Vpr Ig-like" evidence="3">
    <location>
        <begin position="2217"/>
        <end position="2281"/>
    </location>
</feature>
<evidence type="ECO:0000256" key="1">
    <source>
        <dbReference type="SAM" id="MobiDB-lite"/>
    </source>
</evidence>
<gene>
    <name evidence="4" type="ORF">HMPREF9194_02071</name>
</gene>
<accession>S3K2J9</accession>
<dbReference type="PATRIC" id="fig|1125699.3.peg.2093"/>
<feature type="region of interest" description="Disordered" evidence="1">
    <location>
        <begin position="1370"/>
        <end position="1400"/>
    </location>
</feature>
<dbReference type="Proteomes" id="UP000014541">
    <property type="component" value="Unassembled WGS sequence"/>
</dbReference>
<evidence type="ECO:0000259" key="3">
    <source>
        <dbReference type="Pfam" id="PF13860"/>
    </source>
</evidence>
<evidence type="ECO:0000313" key="4">
    <source>
        <dbReference type="EMBL" id="EPF31720.1"/>
    </source>
</evidence>
<evidence type="ECO:0000313" key="5">
    <source>
        <dbReference type="Proteomes" id="UP000014541"/>
    </source>
</evidence>
<feature type="chain" id="PRO_5004511047" description="FlgD/Vpr Ig-like domain-containing protein" evidence="2">
    <location>
        <begin position="27"/>
        <end position="2297"/>
    </location>
</feature>
<dbReference type="Pfam" id="PF13860">
    <property type="entry name" value="FlgD_ig"/>
    <property type="match status" value="1"/>
</dbReference>
<dbReference type="HOGENOM" id="CLU_230186_0_0_12"/>
<name>S3K2J9_TREMA</name>
<dbReference type="Gene3D" id="2.60.40.4070">
    <property type="match status" value="1"/>
</dbReference>
<dbReference type="EMBL" id="ATFF01000006">
    <property type="protein sequence ID" value="EPF31720.1"/>
    <property type="molecule type" value="Genomic_DNA"/>
</dbReference>
<keyword evidence="2" id="KW-0732">Signal</keyword>
<organism evidence="4 5">
    <name type="scientific">Treponema maltophilum ATCC 51939</name>
    <dbReference type="NCBI Taxonomy" id="1125699"/>
    <lineage>
        <taxon>Bacteria</taxon>
        <taxon>Pseudomonadati</taxon>
        <taxon>Spirochaetota</taxon>
        <taxon>Spirochaetia</taxon>
        <taxon>Spirochaetales</taxon>
        <taxon>Treponemataceae</taxon>
        <taxon>Treponema</taxon>
    </lineage>
</organism>
<proteinExistence type="predicted"/>
<feature type="signal peptide" evidence="2">
    <location>
        <begin position="1"/>
        <end position="26"/>
    </location>
</feature>
<reference evidence="4 5" key="1">
    <citation type="submission" date="2013-04" db="EMBL/GenBank/DDBJ databases">
        <title>The Genome Sequence of Treponema maltophilum ATCC 51939.</title>
        <authorList>
            <consortium name="The Broad Institute Genomics Platform"/>
            <person name="Earl A."/>
            <person name="Ward D."/>
            <person name="Feldgarden M."/>
            <person name="Gevers D."/>
            <person name="Leonetti C."/>
            <person name="Blanton J.M."/>
            <person name="Dewhirst F.E."/>
            <person name="Izard J."/>
            <person name="Walker B."/>
            <person name="Young S."/>
            <person name="Zeng Q."/>
            <person name="Gargeya S."/>
            <person name="Fitzgerald M."/>
            <person name="Haas B."/>
            <person name="Abouelleil A."/>
            <person name="Allen A.W."/>
            <person name="Alvarado L."/>
            <person name="Arachchi H.M."/>
            <person name="Berlin A.M."/>
            <person name="Chapman S.B."/>
            <person name="Gainer-Dewar J."/>
            <person name="Goldberg J."/>
            <person name="Griggs A."/>
            <person name="Gujja S."/>
            <person name="Hansen M."/>
            <person name="Howarth C."/>
            <person name="Imamovic A."/>
            <person name="Ireland A."/>
            <person name="Larimer J."/>
            <person name="McCowan C."/>
            <person name="Murphy C."/>
            <person name="Pearson M."/>
            <person name="Poon T.W."/>
            <person name="Priest M."/>
            <person name="Roberts A."/>
            <person name="Saif S."/>
            <person name="Shea T."/>
            <person name="Sisk P."/>
            <person name="Sykes S."/>
            <person name="Wortman J."/>
            <person name="Nusbaum C."/>
            <person name="Birren B."/>
        </authorList>
    </citation>
    <scope>NUCLEOTIDE SEQUENCE [LARGE SCALE GENOMIC DNA]</scope>
    <source>
        <strain evidence="4 5">ATCC 51939</strain>
    </source>
</reference>
<sequence>MYMKRNFKSFVIISIFLFAAGILASAQTYTWTGGYGNFKNPSNWSPNLPAGTTPAAFPAGTYKILSPGPCFLTENITFAGPAQIEVGSEINDGKFQLANYALRGTVTVTVNKKGTLELSGTDEHRNLFSGGKIILKTDSTVVYYGNTGKDIWQGAYQNLIVRGPVQAQSLTVNKTLKIERNPPAENPPIQITAPVQTYNGDVTVLTNTEFRAATSVTFGWSVTAVGRNLSFTGGGAVSMQGVTAGTVSAAGTSMLTVNGAVTLSGDLKAKNLTVNTATVSAAKIEVSQAATVSTAATITAPTQTYTGKITAKNGSAYKNIIFITGSATGTGLKTKDLTAGNITVNGNWDAGDHDHPVNIEANGDIEVTGNFSSVQSTVEAKKVSGSGGNITVNTANTQWRCWGDITAEGNMIIKDMKASGGTIKILGNLTAGIFHFADYGKLLFSGSGTKTISFTNPSEIRELEIASGTTLNLLSDIKITHKLTNNGTFAAGNHSVTLTKANKIDTLDPDPIPSEIIITGTSAETSTQFKDLDCTDSYIKTLTINGKISVAGDLKLQGQSATSSLTVQGDTGNPHIALTSANSAKGQFLKVKTNIPIRGGTYTAEDSIPDGSDTDIQAGKPENWIFTNYNGAVSWSGKKSNAWADHRNWTPYVIPGKNTIVTIPVVTTQYPKLTANVKAKTITLAPGAKLDLADYVITDDSGDTGFAPLENFGTLKMTGTSGQTTWLGKTAADDKITHKPGSTVAYYGTTNNALWGGPYENLTVEENRKNIKVTSPSLRVDEKFTVKAASGDHSYVTIEAPRQTYIGDADIGANTTFTSSPEINFIQAVNATGKNLTFNGGGTVKTKKLSAGTVNAENASSLTVEGPVVLTGDLKTRKLNVNTATVTAAKIEVREATTVNTAATITATAAGPATQIYNGTVTLSADTEFKAKTSLLFAGTTSLSSSTSPKKDVELKSPVVEIRGDVDVNNVTITDIDTATKTKTITTGGTITAAGFYAQASEKIILKGAVKLGDKFVQTGNAAVQIGAPITDGAGTGLPANGISFESKNLYLVVTPPATTTFDPSPSAVTKPDDCNIFVAGDLTLKNELKCANFVLFKGTVAFAPSSGGITTEVNGTKGDIVLFGPQYKANDTTADGASDPSETTGLFTYNHSSRTGSANANGYSAAASLTLPAALPDGTALPKETDTSPSFSGTFANLSGKTLKAGKNFYANGMNLSAPSWTLDIPNNDDATQAFAEAYFTTVSNCSVLGGGFVAAAERSPTDTITNSPAWGKDRLTIVEAYTYSDDTIYVRFNMDVENSKGEIARAINSGNIKFNNGMIPFKEALAVTVSGGQKIPGATLPNGDVHEFFLRTDGNPARRWNTDATGMYAGSNQSTDRGGAQPYASASGKDPVHQNTKPNLWIPKATSSIYAAVRDKYKNRIRHYAVGDADTSGDNGKIYGDVKDHCPPVLAAVYVGQETHVQAPNPVNQPKYDAHNFIEFRYSEPVFIDGISDNPDIATGAKYIRATDTIGNIETGSGGTITAVKGLASFSSGKLVTGIRPGATSGSVHAVYRTAAMRVTTPLPPGSPSGRECRVRVSVAGWVEGTVSVPIGGSSTPVHNWVGYITQSETPSGSATPLDTANIRTRNTPPPLERWEKLDAQFVPKIYASSAVGLAEVSSWDTSPPVLAVVAKESAAWNTGTSEKEAVAYSPSSLLADRLEFHFFDNTPAALTPNNYWWKTTEGWMNGSSLVDDSRYDSRGGSRFAGSAATTGGIRACTIADSIAAFDFTHTKAEYNTVLQNFKTSGMYSQKAENEAFFYNTSSPHPDTDTLYLQLRIGTPAFPLTESFGIAYTERDSAHPNGGIITDLAGNKMKSFGNAVSSFDFPPEIALTVAPVGSNKMYILFSCPIDIEGESLRKIPANLVIDSGLEVDTGVPAVVRTDTKRATGLVVTLNRPVTGSDVIALQKRIEISTAHSPMAIKSRKHGYPAVADHVHKHVISDFAVNVVRPLFAYDEKMLDDGSVGFSSQNLYGDGSYAMRVFDGSGTSGNTVHEKEDITMKIAVENVDSAQIPSSLEMFIDNMPDPASVSAEFNELTGLTGRVWLPSAHPVLPTISAAGNTHAAALNPQSVDPGTYTFKLINNPSTPGNLNYAAGSRVGFLFPMADSGGNIIMMDNDGDAISPPKPAPTPPVPLYALRLKDPKDPASIDLWSFDIASVKRQAGGASILNNVINVNTGEQTLIKVDTERAGSLSVIVMTLDGDVLKILHSGRVEKGEHIYKWDGRNANGEPVARGLYFIRIVGPDIDETRKVMAVRE</sequence>
<dbReference type="eggNOG" id="COG2911">
    <property type="taxonomic scope" value="Bacteria"/>
</dbReference>
<protein>
    <recommendedName>
        <fullName evidence="3">FlgD/Vpr Ig-like domain-containing protein</fullName>
    </recommendedName>
</protein>
<dbReference type="STRING" id="1125699.HMPREF9194_02071"/>
<comment type="caution">
    <text evidence="4">The sequence shown here is derived from an EMBL/GenBank/DDBJ whole genome shotgun (WGS) entry which is preliminary data.</text>
</comment>
<evidence type="ECO:0000256" key="2">
    <source>
        <dbReference type="SAM" id="SignalP"/>
    </source>
</evidence>
<feature type="region of interest" description="Disordered" evidence="1">
    <location>
        <begin position="1611"/>
        <end position="1632"/>
    </location>
</feature>
<keyword evidence="5" id="KW-1185">Reference proteome</keyword>
<feature type="compositionally biased region" description="Polar residues" evidence="1">
    <location>
        <begin position="1611"/>
        <end position="1629"/>
    </location>
</feature>
<dbReference type="InterPro" id="IPR025965">
    <property type="entry name" value="FlgD/Vpr_Ig-like"/>
</dbReference>